<feature type="region of interest" description="Disordered" evidence="1">
    <location>
        <begin position="1"/>
        <end position="24"/>
    </location>
</feature>
<organism evidence="2 3">
    <name type="scientific">Heligmosomoides polygyrus</name>
    <name type="common">Parasitic roundworm</name>
    <dbReference type="NCBI Taxonomy" id="6339"/>
    <lineage>
        <taxon>Eukaryota</taxon>
        <taxon>Metazoa</taxon>
        <taxon>Ecdysozoa</taxon>
        <taxon>Nematoda</taxon>
        <taxon>Chromadorea</taxon>
        <taxon>Rhabditida</taxon>
        <taxon>Rhabditina</taxon>
        <taxon>Rhabditomorpha</taxon>
        <taxon>Strongyloidea</taxon>
        <taxon>Heligmosomidae</taxon>
        <taxon>Heligmosomoides</taxon>
    </lineage>
</organism>
<keyword evidence="2" id="KW-1185">Reference proteome</keyword>
<name>A0A183G714_HELPZ</name>
<dbReference type="WBParaSite" id="HPBE_0001753501-mRNA-1">
    <property type="protein sequence ID" value="HPBE_0001753501-mRNA-1"/>
    <property type="gene ID" value="HPBE_0001753501"/>
</dbReference>
<evidence type="ECO:0000256" key="1">
    <source>
        <dbReference type="SAM" id="MobiDB-lite"/>
    </source>
</evidence>
<accession>A0A183G714</accession>
<evidence type="ECO:0000313" key="3">
    <source>
        <dbReference type="WBParaSite" id="HPBE_0001753501-mRNA-1"/>
    </source>
</evidence>
<protein>
    <submittedName>
        <fullName evidence="3">LysR family transcriptional regulator</fullName>
    </submittedName>
</protein>
<reference evidence="3" key="1">
    <citation type="submission" date="2019-09" db="UniProtKB">
        <authorList>
            <consortium name="WormBaseParasite"/>
        </authorList>
    </citation>
    <scope>IDENTIFICATION</scope>
</reference>
<sequence length="67" mass="7249">LPNREPASASSMPTKSAKANRSRAANLSVMPDDYGEKQQCFCVRLTTAIEALAGASIEQLPLDEIER</sequence>
<dbReference type="Proteomes" id="UP000050761">
    <property type="component" value="Unassembled WGS sequence"/>
</dbReference>
<evidence type="ECO:0000313" key="2">
    <source>
        <dbReference type="Proteomes" id="UP000050761"/>
    </source>
</evidence>
<dbReference type="AlphaFoldDB" id="A0A183G714"/>
<proteinExistence type="predicted"/>
<feature type="compositionally biased region" description="Polar residues" evidence="1">
    <location>
        <begin position="8"/>
        <end position="24"/>
    </location>
</feature>